<organism evidence="1 2">
    <name type="scientific">Ilex paraguariensis</name>
    <name type="common">yerba mate</name>
    <dbReference type="NCBI Taxonomy" id="185542"/>
    <lineage>
        <taxon>Eukaryota</taxon>
        <taxon>Viridiplantae</taxon>
        <taxon>Streptophyta</taxon>
        <taxon>Embryophyta</taxon>
        <taxon>Tracheophyta</taxon>
        <taxon>Spermatophyta</taxon>
        <taxon>Magnoliopsida</taxon>
        <taxon>eudicotyledons</taxon>
        <taxon>Gunneridae</taxon>
        <taxon>Pentapetalae</taxon>
        <taxon>asterids</taxon>
        <taxon>campanulids</taxon>
        <taxon>Aquifoliales</taxon>
        <taxon>Aquifoliaceae</taxon>
        <taxon>Ilex</taxon>
    </lineage>
</organism>
<reference evidence="1 2" key="1">
    <citation type="submission" date="2024-02" db="EMBL/GenBank/DDBJ databases">
        <authorList>
            <person name="Vignale AGUSTIN F."/>
            <person name="Sosa J E."/>
            <person name="Modenutti C."/>
        </authorList>
    </citation>
    <scope>NUCLEOTIDE SEQUENCE [LARGE SCALE GENOMIC DNA]</scope>
</reference>
<keyword evidence="2" id="KW-1185">Reference proteome</keyword>
<dbReference type="Proteomes" id="UP001642360">
    <property type="component" value="Unassembled WGS sequence"/>
</dbReference>
<evidence type="ECO:0000313" key="2">
    <source>
        <dbReference type="Proteomes" id="UP001642360"/>
    </source>
</evidence>
<dbReference type="AlphaFoldDB" id="A0ABC8QYZ0"/>
<evidence type="ECO:0000313" key="1">
    <source>
        <dbReference type="EMBL" id="CAK9136560.1"/>
    </source>
</evidence>
<accession>A0ABC8QYZ0</accession>
<name>A0ABC8QYZ0_9AQUA</name>
<comment type="caution">
    <text evidence="1">The sequence shown here is derived from an EMBL/GenBank/DDBJ whole genome shotgun (WGS) entry which is preliminary data.</text>
</comment>
<gene>
    <name evidence="1" type="ORF">ILEXP_LOCUS3543</name>
</gene>
<proteinExistence type="predicted"/>
<protein>
    <submittedName>
        <fullName evidence="1">Uncharacterized protein</fullName>
    </submittedName>
</protein>
<sequence>MQDVCGDGGVGVDFKPPPCMVTFLNGLPALCSSEISPKVGQKRRQETPHLDQLAKQLSRSSFSIGRALPTPRIALYFFFFSQDDRPYFFKKRSSTFQKRTSQDFPSCYLSDPLLVEENGNGMLRLGRQYAHRAGGGSGRCHGALSHLSAPSRKES</sequence>
<dbReference type="EMBL" id="CAUOFW020000761">
    <property type="protein sequence ID" value="CAK9136560.1"/>
    <property type="molecule type" value="Genomic_DNA"/>
</dbReference>